<dbReference type="Proteomes" id="UP000050398">
    <property type="component" value="Unassembled WGS sequence"/>
</dbReference>
<name>A0A0P6WSZ9_9BACI</name>
<reference evidence="4 5" key="1">
    <citation type="submission" date="2015-08" db="EMBL/GenBank/DDBJ databases">
        <title>Draft Genome Sequence of Bacillus vietnamensis UCD-SED5.</title>
        <authorList>
            <person name="Lee R.D."/>
            <person name="Jospin G."/>
            <person name="Lang J.M."/>
            <person name="Coil D.A."/>
            <person name="Eisen J.A."/>
        </authorList>
    </citation>
    <scope>NUCLEOTIDE SEQUENCE [LARGE SCALE GENOMIC DNA]</scope>
    <source>
        <strain evidence="4 5">UCD-SED5</strain>
    </source>
</reference>
<feature type="compositionally biased region" description="Polar residues" evidence="2">
    <location>
        <begin position="418"/>
        <end position="438"/>
    </location>
</feature>
<sequence>MKKGLLVKLMAVLFFSTFFLYGSSHLGVYAYESLFVQSLNLSKHAALASVNLGGANKEEAAKILEGKIVEWQGNQNIMLEFNGESARIDSALFQFHLEESIEKLDENENTSLVVTLDDQALDTFLSDHFPDYSSGDINPASLKEYILSLAGNLNKGETIDVYDYIDKNASTKILFEAVSNELKVTPTIKSFIENFPSILIAPNSQFSFSDFLETEGFVVESQADLSPVASLLYQITLHSNFSIIERNLSKELPDYVTLGFEAKFNPMNNQDFVITNPNSTGYELKLAIQNNRIKAQLQGIPFPNSYNVRLSEKETFPPRVIKQFSPFVEKGSVDVQQAGKDGVLIRVYKQKLSTSGEILSEELINEDFYAPQNKVEVYPLQEVQEAAPSETFDNVSNGADEVDGEVTTQDDSNDTEVEGTSSQSEEANTKTSTEQESGDPSKQDSSKTPSDEKSKQQKKDFK</sequence>
<keyword evidence="1" id="KW-0732">Signal</keyword>
<dbReference type="PANTHER" id="PTHR35788:SF1">
    <property type="entry name" value="EXPORTED PROTEIN"/>
    <property type="match status" value="1"/>
</dbReference>
<feature type="region of interest" description="Disordered" evidence="2">
    <location>
        <begin position="387"/>
        <end position="462"/>
    </location>
</feature>
<accession>A0A0P6WSZ9</accession>
<organism evidence="4 5">
    <name type="scientific">Rossellomorea vietnamensis</name>
    <dbReference type="NCBI Taxonomy" id="218284"/>
    <lineage>
        <taxon>Bacteria</taxon>
        <taxon>Bacillati</taxon>
        <taxon>Bacillota</taxon>
        <taxon>Bacilli</taxon>
        <taxon>Bacillales</taxon>
        <taxon>Bacillaceae</taxon>
        <taxon>Rossellomorea</taxon>
    </lineage>
</organism>
<dbReference type="RefSeq" id="WP_060670887.1">
    <property type="nucleotide sequence ID" value="NZ_LIXZ01000002.1"/>
</dbReference>
<dbReference type="InterPro" id="IPR011098">
    <property type="entry name" value="G5_dom"/>
</dbReference>
<dbReference type="AlphaFoldDB" id="A0A0P6WSZ9"/>
<feature type="compositionally biased region" description="Basic and acidic residues" evidence="2">
    <location>
        <begin position="439"/>
        <end position="462"/>
    </location>
</feature>
<evidence type="ECO:0000256" key="2">
    <source>
        <dbReference type="SAM" id="MobiDB-lite"/>
    </source>
</evidence>
<dbReference type="Pfam" id="PF07501">
    <property type="entry name" value="G5"/>
    <property type="match status" value="1"/>
</dbReference>
<feature type="domain" description="G5" evidence="3">
    <location>
        <begin position="304"/>
        <end position="381"/>
    </location>
</feature>
<proteinExistence type="predicted"/>
<dbReference type="SMART" id="SM01208">
    <property type="entry name" value="G5"/>
    <property type="match status" value="1"/>
</dbReference>
<gene>
    <name evidence="4" type="ORF">AM506_03520</name>
</gene>
<dbReference type="EMBL" id="LIXZ01000002">
    <property type="protein sequence ID" value="KPL60820.1"/>
    <property type="molecule type" value="Genomic_DNA"/>
</dbReference>
<evidence type="ECO:0000256" key="1">
    <source>
        <dbReference type="ARBA" id="ARBA00022729"/>
    </source>
</evidence>
<dbReference type="InterPro" id="IPR052913">
    <property type="entry name" value="Glycopeptide_resist_protein"/>
</dbReference>
<evidence type="ECO:0000313" key="5">
    <source>
        <dbReference type="Proteomes" id="UP000050398"/>
    </source>
</evidence>
<dbReference type="Gene3D" id="2.20.230.10">
    <property type="entry name" value="Resuscitation-promoting factor rpfb"/>
    <property type="match status" value="1"/>
</dbReference>
<evidence type="ECO:0000313" key="4">
    <source>
        <dbReference type="EMBL" id="KPL60820.1"/>
    </source>
</evidence>
<dbReference type="PANTHER" id="PTHR35788">
    <property type="entry name" value="EXPORTED PROTEIN-RELATED"/>
    <property type="match status" value="1"/>
</dbReference>
<dbReference type="PATRIC" id="fig|218284.4.peg.746"/>
<dbReference type="OrthoDB" id="2691125at2"/>
<evidence type="ECO:0000259" key="3">
    <source>
        <dbReference type="SMART" id="SM01208"/>
    </source>
</evidence>
<comment type="caution">
    <text evidence="4">The sequence shown here is derived from an EMBL/GenBank/DDBJ whole genome shotgun (WGS) entry which is preliminary data.</text>
</comment>
<protein>
    <recommendedName>
        <fullName evidence="3">G5 domain-containing protein</fullName>
    </recommendedName>
</protein>